<dbReference type="OrthoDB" id="5652447at2"/>
<dbReference type="RefSeq" id="WP_058440487.1">
    <property type="nucleotide sequence ID" value="NZ_CAAAHU010000020.1"/>
</dbReference>
<dbReference type="EMBL" id="LNXV01000004">
    <property type="protein sequence ID" value="KTC86435.1"/>
    <property type="molecule type" value="Genomic_DNA"/>
</dbReference>
<reference evidence="2 3" key="1">
    <citation type="submission" date="2015-11" db="EMBL/GenBank/DDBJ databases">
        <title>Genomic analysis of 38 Legionella species identifies large and diverse effector repertoires.</title>
        <authorList>
            <person name="Burstein D."/>
            <person name="Amaro F."/>
            <person name="Zusman T."/>
            <person name="Lifshitz Z."/>
            <person name="Cohen O."/>
            <person name="Gilbert J.A."/>
            <person name="Pupko T."/>
            <person name="Shuman H.A."/>
            <person name="Segal G."/>
        </authorList>
    </citation>
    <scope>NUCLEOTIDE SEQUENCE [LARGE SCALE GENOMIC DNA]</scope>
    <source>
        <strain evidence="2 3">ATCC 43878</strain>
    </source>
</reference>
<feature type="chain" id="PRO_5006912305" evidence="1">
    <location>
        <begin position="23"/>
        <end position="130"/>
    </location>
</feature>
<organism evidence="2 3">
    <name type="scientific">Legionella brunensis</name>
    <dbReference type="NCBI Taxonomy" id="29422"/>
    <lineage>
        <taxon>Bacteria</taxon>
        <taxon>Pseudomonadati</taxon>
        <taxon>Pseudomonadota</taxon>
        <taxon>Gammaproteobacteria</taxon>
        <taxon>Legionellales</taxon>
        <taxon>Legionellaceae</taxon>
        <taxon>Legionella</taxon>
    </lineage>
</organism>
<dbReference type="InterPro" id="IPR056211">
    <property type="entry name" value="NttC-like"/>
</dbReference>
<keyword evidence="3" id="KW-1185">Reference proteome</keyword>
<evidence type="ECO:0000256" key="1">
    <source>
        <dbReference type="SAM" id="SignalP"/>
    </source>
</evidence>
<accession>A0A0W0ST21</accession>
<evidence type="ECO:0000313" key="3">
    <source>
        <dbReference type="Proteomes" id="UP000054742"/>
    </source>
</evidence>
<name>A0A0W0ST21_9GAMM</name>
<dbReference type="PATRIC" id="fig|29422.6.peg.393"/>
<dbReference type="Pfam" id="PF24268">
    <property type="entry name" value="NttC"/>
    <property type="match status" value="1"/>
</dbReference>
<comment type="caution">
    <text evidence="2">The sequence shown here is derived from an EMBL/GenBank/DDBJ whole genome shotgun (WGS) entry which is preliminary data.</text>
</comment>
<evidence type="ECO:0000313" key="2">
    <source>
        <dbReference type="EMBL" id="KTC86435.1"/>
    </source>
</evidence>
<sequence>MNQLFKSLTASALALATTTALASPAYLVTHNKTNVESNAYVAGVAAPHPTAPNSDGKVSWLVVRMACYGHVDKSGRCHAVIKMATNTDKPIELGTVSMDVENGDIQPKQVTGNGYTLTVNGPGEATLTKN</sequence>
<gene>
    <name evidence="2" type="ORF">Lbru_0376</name>
</gene>
<dbReference type="Proteomes" id="UP000054742">
    <property type="component" value="Unassembled WGS sequence"/>
</dbReference>
<dbReference type="AlphaFoldDB" id="A0A0W0ST21"/>
<proteinExistence type="predicted"/>
<protein>
    <submittedName>
        <fullName evidence="2">Uncharacterized protein</fullName>
    </submittedName>
</protein>
<feature type="signal peptide" evidence="1">
    <location>
        <begin position="1"/>
        <end position="22"/>
    </location>
</feature>
<keyword evidence="1" id="KW-0732">Signal</keyword>